<keyword evidence="8" id="KW-1185">Reference proteome</keyword>
<gene>
    <name evidence="7" type="ORF">KR50_01940</name>
</gene>
<keyword evidence="2" id="KW-0808">Transferase</keyword>
<evidence type="ECO:0000313" key="8">
    <source>
        <dbReference type="Proteomes" id="UP000031972"/>
    </source>
</evidence>
<feature type="active site" description="Acyl-thioester intermediate" evidence="4">
    <location>
        <position position="144"/>
    </location>
</feature>
<dbReference type="CDD" id="cd00831">
    <property type="entry name" value="CHS_like"/>
    <property type="match status" value="1"/>
</dbReference>
<dbReference type="EMBL" id="JXRR01000001">
    <property type="protein sequence ID" value="KIL52865.1"/>
    <property type="molecule type" value="Genomic_DNA"/>
</dbReference>
<dbReference type="Proteomes" id="UP000031972">
    <property type="component" value="Unassembled WGS sequence"/>
</dbReference>
<evidence type="ECO:0000256" key="3">
    <source>
        <dbReference type="ARBA" id="ARBA00023315"/>
    </source>
</evidence>
<comment type="caution">
    <text evidence="7">The sequence shown here is derived from an EMBL/GenBank/DDBJ whole genome shotgun (WGS) entry which is preliminary data.</text>
</comment>
<reference evidence="7 8" key="1">
    <citation type="submission" date="2015-01" db="EMBL/GenBank/DDBJ databases">
        <title>Jeotgalibacillus campisalis genome sequencing.</title>
        <authorList>
            <person name="Goh K.M."/>
            <person name="Chan K.-G."/>
            <person name="Yaakop A.S."/>
            <person name="Ee R."/>
            <person name="Gan H.M."/>
            <person name="Chan C.S."/>
        </authorList>
    </citation>
    <scope>NUCLEOTIDE SEQUENCE [LARGE SCALE GENOMIC DNA]</scope>
    <source>
        <strain evidence="7 8">SF-57</strain>
    </source>
</reference>
<keyword evidence="3" id="KW-0012">Acyltransferase</keyword>
<comment type="similarity">
    <text evidence="1">Belongs to the thiolase-like superfamily. Chalcone/stilbene synthases family.</text>
</comment>
<dbReference type="PANTHER" id="PTHR11877">
    <property type="entry name" value="HYDROXYMETHYLGLUTARYL-COA SYNTHASE"/>
    <property type="match status" value="1"/>
</dbReference>
<evidence type="ECO:0000256" key="4">
    <source>
        <dbReference type="PIRSR" id="PIRSR000451-1"/>
    </source>
</evidence>
<dbReference type="InterPro" id="IPR012328">
    <property type="entry name" value="Chalcone/stilbene_synt_C"/>
</dbReference>
<dbReference type="Pfam" id="PF00195">
    <property type="entry name" value="Chal_sti_synt_N"/>
    <property type="match status" value="1"/>
</dbReference>
<evidence type="ECO:0000259" key="6">
    <source>
        <dbReference type="Pfam" id="PF02797"/>
    </source>
</evidence>
<dbReference type="SUPFAM" id="SSF53901">
    <property type="entry name" value="Thiolase-like"/>
    <property type="match status" value="1"/>
</dbReference>
<feature type="domain" description="Chalcone/stilbene synthase N-terminal" evidence="5">
    <location>
        <begin position="64"/>
        <end position="206"/>
    </location>
</feature>
<dbReference type="InterPro" id="IPR011141">
    <property type="entry name" value="Polyketide_synthase_type-III"/>
</dbReference>
<evidence type="ECO:0000259" key="5">
    <source>
        <dbReference type="Pfam" id="PF00195"/>
    </source>
</evidence>
<dbReference type="Gene3D" id="3.40.47.10">
    <property type="match status" value="2"/>
</dbReference>
<dbReference type="InterPro" id="IPR001099">
    <property type="entry name" value="Chalcone/stilbene_synt_N"/>
</dbReference>
<feature type="domain" description="Chalcone/stilbene synthase C-terminal" evidence="6">
    <location>
        <begin position="220"/>
        <end position="358"/>
    </location>
</feature>
<accession>A0A0C2RRH3</accession>
<name>A0A0C2RRH3_9BACL</name>
<dbReference type="GO" id="GO:0030639">
    <property type="term" value="P:polyketide biosynthetic process"/>
    <property type="evidence" value="ECO:0007669"/>
    <property type="project" value="TreeGrafter"/>
</dbReference>
<dbReference type="InterPro" id="IPR016039">
    <property type="entry name" value="Thiolase-like"/>
</dbReference>
<evidence type="ECO:0000256" key="2">
    <source>
        <dbReference type="ARBA" id="ARBA00022679"/>
    </source>
</evidence>
<protein>
    <submittedName>
        <fullName evidence="7">Chalcone synthase</fullName>
    </submittedName>
</protein>
<dbReference type="PANTHER" id="PTHR11877:SF99">
    <property type="entry name" value="1,3,6,8-TETRAHYDROXYNAPHTHALENE SYNTHASE"/>
    <property type="match status" value="1"/>
</dbReference>
<dbReference type="RefSeq" id="WP_041053672.1">
    <property type="nucleotide sequence ID" value="NZ_JXRR01000001.1"/>
</dbReference>
<dbReference type="PIRSF" id="PIRSF000451">
    <property type="entry name" value="PKS_III"/>
    <property type="match status" value="1"/>
</dbReference>
<organism evidence="7 8">
    <name type="scientific">Jeotgalibacillus campisalis</name>
    <dbReference type="NCBI Taxonomy" id="220754"/>
    <lineage>
        <taxon>Bacteria</taxon>
        <taxon>Bacillati</taxon>
        <taxon>Bacillota</taxon>
        <taxon>Bacilli</taxon>
        <taxon>Bacillales</taxon>
        <taxon>Caryophanaceae</taxon>
        <taxon>Jeotgalibacillus</taxon>
    </lineage>
</organism>
<sequence length="360" mass="40237">MPRILSVSSFQPPYKVEQEKTANLTKRLFQEDFKEIERLLNVFQNGDIKTRHLCVPLDWFEKPHSFEERNQLYIELATQYGVEAIQACLKNKFFLEEEISSMDIDAILFVSSSGISTPSVDARIMNKLSFSENMKRIPIWGLGCAGGASGLSRAYDYCLAHPSAKVLLLCVELCSLTFQHGDRSKSNLIGASLFADGVACALVSGDDVNITTKKPVPSIEATASKWMPDSEDVMGWEVKNNGLHVVFSKDIPAIITSWLGPFVRDFLEQRGMTPEQIDYFVAHPGGKKVLKAYEKTLQYSEEKTRISREVLRNNGNMSSPTVLYVLERFMEQGECDAGDTGLLTALGPGFSGELLLLKWK</sequence>
<dbReference type="PATRIC" id="fig|220754.4.peg.197"/>
<evidence type="ECO:0000313" key="7">
    <source>
        <dbReference type="EMBL" id="KIL52865.1"/>
    </source>
</evidence>
<dbReference type="OrthoDB" id="9786288at2"/>
<dbReference type="GO" id="GO:0016747">
    <property type="term" value="F:acyltransferase activity, transferring groups other than amino-acyl groups"/>
    <property type="evidence" value="ECO:0007669"/>
    <property type="project" value="InterPro"/>
</dbReference>
<dbReference type="AlphaFoldDB" id="A0A0C2RRH3"/>
<dbReference type="Pfam" id="PF02797">
    <property type="entry name" value="Chal_sti_synt_C"/>
    <property type="match status" value="1"/>
</dbReference>
<evidence type="ECO:0000256" key="1">
    <source>
        <dbReference type="ARBA" id="ARBA00005531"/>
    </source>
</evidence>
<proteinExistence type="inferred from homology"/>